<sequence length="180" mass="19774">MAYYAIAPIVCALLQRELYMHLYINQVWDGSDATLDQIRVINSTIPVTGFGTTVVHDWPVTVGVEANATVVGHARGLHIQSSHDGVSGWYTSFILMFEDKSFKGSTLKVMGITPQDGQWSIIGGTGEFVMAQGVIDHKIVKQGISRIYELNIHVVYTPMDSSVFECNSWKLGPPQGGIVM</sequence>
<keyword evidence="4" id="KW-0052">Apoplast</keyword>
<dbReference type="Proteomes" id="UP000243499">
    <property type="component" value="Chromosome 3"/>
</dbReference>
<dbReference type="EMBL" id="CM008048">
    <property type="protein sequence ID" value="PAN16556.1"/>
    <property type="molecule type" value="Genomic_DNA"/>
</dbReference>
<evidence type="ECO:0000256" key="1">
    <source>
        <dbReference type="ARBA" id="ARBA00010746"/>
    </source>
</evidence>
<comment type="subunit">
    <text evidence="2 4">Homodimer.</text>
</comment>
<proteinExistence type="inferred from homology"/>
<evidence type="ECO:0000256" key="2">
    <source>
        <dbReference type="ARBA" id="ARBA00011738"/>
    </source>
</evidence>
<dbReference type="GO" id="GO:0048046">
    <property type="term" value="C:apoplast"/>
    <property type="evidence" value="ECO:0007669"/>
    <property type="project" value="UniProtKB-SubCell"/>
</dbReference>
<comment type="similarity">
    <text evidence="1 4">Belongs to the plant dirigent protein family.</text>
</comment>
<dbReference type="GO" id="GO:0009699">
    <property type="term" value="P:phenylpropanoid biosynthetic process"/>
    <property type="evidence" value="ECO:0007669"/>
    <property type="project" value="UniProtKB-ARBA"/>
</dbReference>
<organism evidence="5">
    <name type="scientific">Panicum hallii</name>
    <dbReference type="NCBI Taxonomy" id="206008"/>
    <lineage>
        <taxon>Eukaryota</taxon>
        <taxon>Viridiplantae</taxon>
        <taxon>Streptophyta</taxon>
        <taxon>Embryophyta</taxon>
        <taxon>Tracheophyta</taxon>
        <taxon>Spermatophyta</taxon>
        <taxon>Magnoliopsida</taxon>
        <taxon>Liliopsida</taxon>
        <taxon>Poales</taxon>
        <taxon>Poaceae</taxon>
        <taxon>PACMAD clade</taxon>
        <taxon>Panicoideae</taxon>
        <taxon>Panicodae</taxon>
        <taxon>Paniceae</taxon>
        <taxon>Panicinae</taxon>
        <taxon>Panicum</taxon>
        <taxon>Panicum sect. Panicum</taxon>
    </lineage>
</organism>
<keyword evidence="3 4" id="KW-0964">Secreted</keyword>
<dbReference type="InterPro" id="IPR044859">
    <property type="entry name" value="Allene_oxi_cyc_Dirigent"/>
</dbReference>
<comment type="function">
    <text evidence="4">Dirigent proteins impart stereoselectivity on the phenoxy radical-coupling reaction, yielding optically active lignans from two molecules of coniferyl alcohol in the biosynthesis of lignans, flavonolignans, and alkaloids and thus plays a central role in plant secondary metabolism.</text>
</comment>
<dbReference type="InterPro" id="IPR004265">
    <property type="entry name" value="Dirigent"/>
</dbReference>
<evidence type="ECO:0000256" key="3">
    <source>
        <dbReference type="ARBA" id="ARBA00022525"/>
    </source>
</evidence>
<protein>
    <recommendedName>
        <fullName evidence="4">Dirigent protein</fullName>
    </recommendedName>
</protein>
<dbReference type="PANTHER" id="PTHR21495">
    <property type="entry name" value="NUCLEOPORIN-RELATED"/>
    <property type="match status" value="1"/>
</dbReference>
<gene>
    <name evidence="5" type="ORF">PAHAL_3G068600</name>
</gene>
<dbReference type="Gramene" id="PAN16556">
    <property type="protein sequence ID" value="PAN16556"/>
    <property type="gene ID" value="PAHAL_3G068600"/>
</dbReference>
<evidence type="ECO:0000313" key="5">
    <source>
        <dbReference type="EMBL" id="PAN16556.1"/>
    </source>
</evidence>
<dbReference type="AlphaFoldDB" id="A0A2S3H6W1"/>
<evidence type="ECO:0000256" key="4">
    <source>
        <dbReference type="RuleBase" id="RU363099"/>
    </source>
</evidence>
<reference evidence="5" key="1">
    <citation type="submission" date="2018-04" db="EMBL/GenBank/DDBJ databases">
        <title>WGS assembly of Panicum hallii.</title>
        <authorList>
            <person name="Lovell J."/>
            <person name="Jenkins J."/>
            <person name="Lowry D."/>
            <person name="Mamidi S."/>
            <person name="Sreedasyam A."/>
            <person name="Weng X."/>
            <person name="Barry K."/>
            <person name="Bonette J."/>
            <person name="Campitelli B."/>
            <person name="Daum C."/>
            <person name="Gordon S."/>
            <person name="Gould B."/>
            <person name="Lipzen A."/>
            <person name="Macqueen A."/>
            <person name="Palacio-Mejia J."/>
            <person name="Plott C."/>
            <person name="Shakirov E."/>
            <person name="Shu S."/>
            <person name="Yoshinaga Y."/>
            <person name="Zane M."/>
            <person name="Rokhsar D."/>
            <person name="Grimwood J."/>
            <person name="Schmutz J."/>
            <person name="Juenger T."/>
        </authorList>
    </citation>
    <scope>NUCLEOTIDE SEQUENCE [LARGE SCALE GENOMIC DNA]</scope>
    <source>
        <strain evidence="5">FIL2</strain>
    </source>
</reference>
<comment type="subcellular location">
    <subcellularLocation>
        <location evidence="4">Secreted</location>
        <location evidence="4">Extracellular space</location>
        <location evidence="4">Apoplast</location>
    </subcellularLocation>
</comment>
<dbReference type="Gene3D" id="2.40.480.10">
    <property type="entry name" value="Allene oxide cyclase-like"/>
    <property type="match status" value="1"/>
</dbReference>
<name>A0A2S3H6W1_9POAL</name>
<accession>A0A2S3H6W1</accession>
<dbReference type="Pfam" id="PF03018">
    <property type="entry name" value="Dirigent"/>
    <property type="match status" value="1"/>
</dbReference>